<evidence type="ECO:0000256" key="2">
    <source>
        <dbReference type="ARBA" id="ARBA00006339"/>
    </source>
</evidence>
<dbReference type="AlphaFoldDB" id="A0A835Z7D4"/>
<organism evidence="11 12">
    <name type="scientific">Tribonema minus</name>
    <dbReference type="NCBI Taxonomy" id="303371"/>
    <lineage>
        <taxon>Eukaryota</taxon>
        <taxon>Sar</taxon>
        <taxon>Stramenopiles</taxon>
        <taxon>Ochrophyta</taxon>
        <taxon>PX clade</taxon>
        <taxon>Xanthophyceae</taxon>
        <taxon>Tribonematales</taxon>
        <taxon>Tribonemataceae</taxon>
        <taxon>Tribonema</taxon>
    </lineage>
</organism>
<evidence type="ECO:0000256" key="10">
    <source>
        <dbReference type="SAM" id="SignalP"/>
    </source>
</evidence>
<feature type="signal peptide" evidence="10">
    <location>
        <begin position="1"/>
        <end position="31"/>
    </location>
</feature>
<feature type="region of interest" description="Disordered" evidence="9">
    <location>
        <begin position="87"/>
        <end position="108"/>
    </location>
</feature>
<evidence type="ECO:0000256" key="4">
    <source>
        <dbReference type="ARBA" id="ARBA00022692"/>
    </source>
</evidence>
<dbReference type="InterPro" id="IPR005331">
    <property type="entry name" value="Sulfotransferase"/>
</dbReference>
<evidence type="ECO:0000256" key="6">
    <source>
        <dbReference type="ARBA" id="ARBA00023034"/>
    </source>
</evidence>
<evidence type="ECO:0000256" key="9">
    <source>
        <dbReference type="SAM" id="MobiDB-lite"/>
    </source>
</evidence>
<name>A0A835Z7D4_9STRA</name>
<evidence type="ECO:0000256" key="3">
    <source>
        <dbReference type="ARBA" id="ARBA00022679"/>
    </source>
</evidence>
<dbReference type="PANTHER" id="PTHR12137:SF54">
    <property type="entry name" value="CARBOHYDRATE SULFOTRANSFERASE"/>
    <property type="match status" value="1"/>
</dbReference>
<comment type="caution">
    <text evidence="11">The sequence shown here is derived from an EMBL/GenBank/DDBJ whole genome shotgun (WGS) entry which is preliminary data.</text>
</comment>
<evidence type="ECO:0000313" key="11">
    <source>
        <dbReference type="EMBL" id="KAG5183633.1"/>
    </source>
</evidence>
<evidence type="ECO:0000256" key="5">
    <source>
        <dbReference type="ARBA" id="ARBA00022989"/>
    </source>
</evidence>
<dbReference type="EMBL" id="JAFCMP010000195">
    <property type="protein sequence ID" value="KAG5183633.1"/>
    <property type="molecule type" value="Genomic_DNA"/>
</dbReference>
<keyword evidence="4" id="KW-0812">Transmembrane</keyword>
<dbReference type="GO" id="GO:0008146">
    <property type="term" value="F:sulfotransferase activity"/>
    <property type="evidence" value="ECO:0007669"/>
    <property type="project" value="InterPro"/>
</dbReference>
<proteinExistence type="inferred from homology"/>
<keyword evidence="5" id="KW-1133">Transmembrane helix</keyword>
<dbReference type="GO" id="GO:0000139">
    <property type="term" value="C:Golgi membrane"/>
    <property type="evidence" value="ECO:0007669"/>
    <property type="project" value="UniProtKB-SubCell"/>
</dbReference>
<evidence type="ECO:0000256" key="7">
    <source>
        <dbReference type="ARBA" id="ARBA00023136"/>
    </source>
</evidence>
<keyword evidence="7" id="KW-0472">Membrane</keyword>
<evidence type="ECO:0000256" key="1">
    <source>
        <dbReference type="ARBA" id="ARBA00004323"/>
    </source>
</evidence>
<accession>A0A835Z7D4</accession>
<gene>
    <name evidence="11" type="ORF">JKP88DRAFT_268696</name>
</gene>
<evidence type="ECO:0000313" key="12">
    <source>
        <dbReference type="Proteomes" id="UP000664859"/>
    </source>
</evidence>
<keyword evidence="12" id="KW-1185">Reference proteome</keyword>
<keyword evidence="3 11" id="KW-0808">Transferase</keyword>
<protein>
    <submittedName>
        <fullName evidence="11">Sulfotransferase family-domain-containing protein</fullName>
    </submittedName>
</protein>
<evidence type="ECO:0000256" key="8">
    <source>
        <dbReference type="ARBA" id="ARBA00023180"/>
    </source>
</evidence>
<dbReference type="OrthoDB" id="206904at2759"/>
<dbReference type="InterPro" id="IPR018011">
    <property type="entry name" value="Carb_sulfotrans_8-10"/>
</dbReference>
<feature type="chain" id="PRO_5032499085" evidence="10">
    <location>
        <begin position="32"/>
        <end position="388"/>
    </location>
</feature>
<keyword evidence="10" id="KW-0732">Signal</keyword>
<keyword evidence="6" id="KW-0333">Golgi apparatus</keyword>
<reference evidence="11" key="1">
    <citation type="submission" date="2021-02" db="EMBL/GenBank/DDBJ databases">
        <title>First Annotated Genome of the Yellow-green Alga Tribonema minus.</title>
        <authorList>
            <person name="Mahan K.M."/>
        </authorList>
    </citation>
    <scope>NUCLEOTIDE SEQUENCE</scope>
    <source>
        <strain evidence="11">UTEX B ZZ1240</strain>
    </source>
</reference>
<dbReference type="PANTHER" id="PTHR12137">
    <property type="entry name" value="CARBOHYDRATE SULFOTRANSFERASE"/>
    <property type="match status" value="1"/>
</dbReference>
<comment type="subcellular location">
    <subcellularLocation>
        <location evidence="1">Golgi apparatus membrane</location>
        <topology evidence="1">Single-pass type II membrane protein</topology>
    </subcellularLocation>
</comment>
<dbReference type="Proteomes" id="UP000664859">
    <property type="component" value="Unassembled WGS sequence"/>
</dbReference>
<comment type="similarity">
    <text evidence="2">Belongs to the sulfotransferase 2 family.</text>
</comment>
<keyword evidence="8" id="KW-0325">Glycoprotein</keyword>
<sequence length="388" mass="43725">MPARRRGRGMCSSWALMVSVLLAAALQTTRSQHAADNSKGVRHAGFLLDAQGNADVSQQEASSVFVGERFGAEPQPVHSARATRTVGNIFGDPTSDSDESRTVTVTTTDESNNDAAWIPGDLMDHWIIVPEHKLMFCFIAKVNSAAFNQLFRSLRSRYDPQMAEGKVAFGLNNYLYHNMTVSQVAELVHNPSWHKAVFYREPLVRFLSAWKSKCEKGVIRDLSMCADVLHMSVAPDFPQIVERLWQSPRIVNPHWRPQVDFCGGLTGIIDQIQTVKRLDLTTSRAEVSELLQQVGVDPADVPMFETRFPPLMQEEGSDGAGLHWDHSFHADASVQQAYSPYLACRVFQYFIDDYLLFGIPVPAWTRQHKWDFHRQNWSSGDCESLRLT</sequence>
<dbReference type="GO" id="GO:0016051">
    <property type="term" value="P:carbohydrate biosynthetic process"/>
    <property type="evidence" value="ECO:0007669"/>
    <property type="project" value="InterPro"/>
</dbReference>
<dbReference type="Pfam" id="PF03567">
    <property type="entry name" value="Sulfotransfer_2"/>
    <property type="match status" value="1"/>
</dbReference>